<dbReference type="Pfam" id="PF09856">
    <property type="entry name" value="ScfRs"/>
    <property type="match status" value="1"/>
</dbReference>
<dbReference type="AlphaFoldDB" id="A0A0L1JTD3"/>
<dbReference type="GO" id="GO:0003700">
    <property type="term" value="F:DNA-binding transcription factor activity"/>
    <property type="evidence" value="ECO:0007669"/>
    <property type="project" value="TreeGrafter"/>
</dbReference>
<dbReference type="InterPro" id="IPR050807">
    <property type="entry name" value="TransReg_Diox_bact_type"/>
</dbReference>
<feature type="domain" description="HTH cro/C1-type" evidence="4">
    <location>
        <begin position="13"/>
        <end position="67"/>
    </location>
</feature>
<dbReference type="Gene3D" id="1.10.260.40">
    <property type="entry name" value="lambda repressor-like DNA-binding domains"/>
    <property type="match status" value="1"/>
</dbReference>
<reference evidence="5 6" key="1">
    <citation type="journal article" date="2015" name="Int. J. Syst. Evol. Microbiol.">
        <title>Aestuariivita atlantica sp. nov., isolated from deep sea sediment of the Atlantic Ocean.</title>
        <authorList>
            <person name="Li G."/>
            <person name="Lai Q."/>
            <person name="Du Y."/>
            <person name="Liu X."/>
            <person name="Sun F."/>
            <person name="Shao Z."/>
        </authorList>
    </citation>
    <scope>NUCLEOTIDE SEQUENCE [LARGE SCALE GENOMIC DNA]</scope>
    <source>
        <strain evidence="5 6">22II-S11-z3</strain>
    </source>
</reference>
<evidence type="ECO:0000256" key="1">
    <source>
        <dbReference type="ARBA" id="ARBA00023015"/>
    </source>
</evidence>
<dbReference type="Proteomes" id="UP000036938">
    <property type="component" value="Unassembled WGS sequence"/>
</dbReference>
<protein>
    <recommendedName>
        <fullName evidence="4">HTH cro/C1-type domain-containing protein</fullName>
    </recommendedName>
</protein>
<evidence type="ECO:0000313" key="6">
    <source>
        <dbReference type="Proteomes" id="UP000036938"/>
    </source>
</evidence>
<keyword evidence="1" id="KW-0805">Transcription regulation</keyword>
<dbReference type="InterPro" id="IPR010982">
    <property type="entry name" value="Lambda_DNA-bd_dom_sf"/>
</dbReference>
<dbReference type="PANTHER" id="PTHR46797">
    <property type="entry name" value="HTH-TYPE TRANSCRIPTIONAL REGULATOR"/>
    <property type="match status" value="1"/>
</dbReference>
<evidence type="ECO:0000256" key="3">
    <source>
        <dbReference type="ARBA" id="ARBA00023163"/>
    </source>
</evidence>
<dbReference type="InterPro" id="IPR018653">
    <property type="entry name" value="ScfR_C"/>
</dbReference>
<keyword evidence="3" id="KW-0804">Transcription</keyword>
<dbReference type="EMBL" id="AQQZ01000002">
    <property type="protein sequence ID" value="KNG95005.1"/>
    <property type="molecule type" value="Genomic_DNA"/>
</dbReference>
<organism evidence="5 6">
    <name type="scientific">Pseudaestuariivita atlantica</name>
    <dbReference type="NCBI Taxonomy" id="1317121"/>
    <lineage>
        <taxon>Bacteria</taxon>
        <taxon>Pseudomonadati</taxon>
        <taxon>Pseudomonadota</taxon>
        <taxon>Alphaproteobacteria</taxon>
        <taxon>Rhodobacterales</taxon>
        <taxon>Paracoccaceae</taxon>
        <taxon>Pseudaestuariivita</taxon>
    </lineage>
</organism>
<evidence type="ECO:0000259" key="4">
    <source>
        <dbReference type="PROSITE" id="PS50943"/>
    </source>
</evidence>
<dbReference type="SUPFAM" id="SSF47413">
    <property type="entry name" value="lambda repressor-like DNA-binding domains"/>
    <property type="match status" value="1"/>
</dbReference>
<name>A0A0L1JTD3_9RHOB</name>
<sequence>MDVAESSRTGSRIRERRLSLGMRQAALAQTVGISASYLNLIEHNRRRIGGALLNRLADALQVAPELLLQGAEAALVERLQEAAAAAQDARPERDRVDDFTGRFPGWAALVAEQSGRIAGLEHALARLSDRMTHDPHLATALHDMLSTITSIRSTAAILADTQDITPEWRARFDRNIHEDSRRLSEGSQSLVAYLDTAGDGTADPALSPLDEVARMFDRLRHHVPVFESGGTVDDVLDGMDPPLGPGAASIARGRLEEIRADARALPLPLVQAALDRLGFDPVRLAEALDTGVARLLRRLAHLPPDMLPQPVGLVICDGAGALLHRRELPDFPLPRYDAACALWPLFDALSRPGVPLVHRLHLSGREGVQFDSYAVAEPAGPVGFDAPARIEAVMLFTPHGAVDGPARPVRRVGPTCRICVEHACPARRVPTLVGEAASA</sequence>
<evidence type="ECO:0000313" key="5">
    <source>
        <dbReference type="EMBL" id="KNG95005.1"/>
    </source>
</evidence>
<gene>
    <name evidence="5" type="ORF">ATO11_06500</name>
</gene>
<keyword evidence="6" id="KW-1185">Reference proteome</keyword>
<dbReference type="InterPro" id="IPR001387">
    <property type="entry name" value="Cro/C1-type_HTH"/>
</dbReference>
<dbReference type="Pfam" id="PF01381">
    <property type="entry name" value="HTH_3"/>
    <property type="match status" value="1"/>
</dbReference>
<accession>A0A0L1JTD3</accession>
<dbReference type="SMART" id="SM00530">
    <property type="entry name" value="HTH_XRE"/>
    <property type="match status" value="1"/>
</dbReference>
<dbReference type="PROSITE" id="PS50943">
    <property type="entry name" value="HTH_CROC1"/>
    <property type="match status" value="1"/>
</dbReference>
<comment type="caution">
    <text evidence="5">The sequence shown here is derived from an EMBL/GenBank/DDBJ whole genome shotgun (WGS) entry which is preliminary data.</text>
</comment>
<keyword evidence="2" id="KW-0238">DNA-binding</keyword>
<dbReference type="PATRIC" id="fig|1317121.7.peg.1682"/>
<dbReference type="CDD" id="cd00093">
    <property type="entry name" value="HTH_XRE"/>
    <property type="match status" value="1"/>
</dbReference>
<dbReference type="STRING" id="1317121.ATO11_06500"/>
<dbReference type="GO" id="GO:0005829">
    <property type="term" value="C:cytosol"/>
    <property type="evidence" value="ECO:0007669"/>
    <property type="project" value="TreeGrafter"/>
</dbReference>
<evidence type="ECO:0000256" key="2">
    <source>
        <dbReference type="ARBA" id="ARBA00023125"/>
    </source>
</evidence>
<dbReference type="PANTHER" id="PTHR46797:SF23">
    <property type="entry name" value="HTH-TYPE TRANSCRIPTIONAL REGULATOR SUTR"/>
    <property type="match status" value="1"/>
</dbReference>
<proteinExistence type="predicted"/>
<dbReference type="GO" id="GO:0003677">
    <property type="term" value="F:DNA binding"/>
    <property type="evidence" value="ECO:0007669"/>
    <property type="project" value="UniProtKB-KW"/>
</dbReference>